<protein>
    <submittedName>
        <fullName evidence="2">Type II toxin-antitoxin system RelE/ParE family toxin</fullName>
    </submittedName>
</protein>
<dbReference type="InterPro" id="IPR035093">
    <property type="entry name" value="RelE/ParE_toxin_dom_sf"/>
</dbReference>
<organism evidence="2 3">
    <name type="scientific">Cyclobacterium plantarum</name>
    <dbReference type="NCBI Taxonomy" id="2716263"/>
    <lineage>
        <taxon>Bacteria</taxon>
        <taxon>Pseudomonadati</taxon>
        <taxon>Bacteroidota</taxon>
        <taxon>Cytophagia</taxon>
        <taxon>Cytophagales</taxon>
        <taxon>Cyclobacteriaceae</taxon>
        <taxon>Cyclobacterium</taxon>
    </lineage>
</organism>
<proteinExistence type="predicted"/>
<dbReference type="EMBL" id="JAANYN010000008">
    <property type="protein sequence ID" value="NHE58744.1"/>
    <property type="molecule type" value="Genomic_DNA"/>
</dbReference>
<accession>A0ABX0HEH4</accession>
<name>A0ABX0HEH4_9BACT</name>
<keyword evidence="1" id="KW-1277">Toxin-antitoxin system</keyword>
<dbReference type="Proteomes" id="UP000649799">
    <property type="component" value="Unassembled WGS sequence"/>
</dbReference>
<gene>
    <name evidence="2" type="ORF">G9Q97_18185</name>
</gene>
<dbReference type="Pfam" id="PF05016">
    <property type="entry name" value="ParE_toxin"/>
    <property type="match status" value="1"/>
</dbReference>
<sequence length="51" mass="5737">MKKVQVIWTDESLGDLEAIYDFLVAKSPQAAKKVAISILARTRQLETFPES</sequence>
<comment type="caution">
    <text evidence="2">The sequence shown here is derived from an EMBL/GenBank/DDBJ whole genome shotgun (WGS) entry which is preliminary data.</text>
</comment>
<keyword evidence="3" id="KW-1185">Reference proteome</keyword>
<dbReference type="RefSeq" id="WP_166149417.1">
    <property type="nucleotide sequence ID" value="NZ_JAANYN010000008.1"/>
</dbReference>
<reference evidence="2 3" key="1">
    <citation type="submission" date="2020-03" db="EMBL/GenBank/DDBJ databases">
        <title>Cyclobacterium plantarum sp. nov., a marine bacterium isolated from a coastal-marine wetland.</title>
        <authorList>
            <person name="Sanchez-Porro C."/>
            <person name="Ventosa A."/>
            <person name="Amoozegar M."/>
        </authorList>
    </citation>
    <scope>NUCLEOTIDE SEQUENCE [LARGE SCALE GENOMIC DNA]</scope>
    <source>
        <strain evidence="2 3">GBPx2</strain>
    </source>
</reference>
<evidence type="ECO:0000256" key="1">
    <source>
        <dbReference type="ARBA" id="ARBA00022649"/>
    </source>
</evidence>
<dbReference type="InterPro" id="IPR007712">
    <property type="entry name" value="RelE/ParE_toxin"/>
</dbReference>
<dbReference type="Gene3D" id="3.30.2310.20">
    <property type="entry name" value="RelE-like"/>
    <property type="match status" value="1"/>
</dbReference>
<evidence type="ECO:0000313" key="3">
    <source>
        <dbReference type="Proteomes" id="UP000649799"/>
    </source>
</evidence>
<evidence type="ECO:0000313" key="2">
    <source>
        <dbReference type="EMBL" id="NHE58744.1"/>
    </source>
</evidence>